<evidence type="ECO:0000313" key="2">
    <source>
        <dbReference type="EMBL" id="CAH0991986.1"/>
    </source>
</evidence>
<comment type="caution">
    <text evidence="2">The sequence shown here is derived from an EMBL/GenBank/DDBJ whole genome shotgun (WGS) entry which is preliminary data.</text>
</comment>
<accession>A0ABM9AFK8</accession>
<keyword evidence="3" id="KW-1185">Reference proteome</keyword>
<dbReference type="SUPFAM" id="SSF103190">
    <property type="entry name" value="Sensory domain-like"/>
    <property type="match status" value="1"/>
</dbReference>
<dbReference type="EMBL" id="CAKLPX010000002">
    <property type="protein sequence ID" value="CAH0991986.1"/>
    <property type="molecule type" value="Genomic_DNA"/>
</dbReference>
<dbReference type="InterPro" id="IPR029151">
    <property type="entry name" value="Sensor-like_sf"/>
</dbReference>
<dbReference type="SMART" id="SM00052">
    <property type="entry name" value="EAL"/>
    <property type="match status" value="1"/>
</dbReference>
<evidence type="ECO:0000313" key="3">
    <source>
        <dbReference type="Proteomes" id="UP000838100"/>
    </source>
</evidence>
<dbReference type="Pfam" id="PF00563">
    <property type="entry name" value="EAL"/>
    <property type="match status" value="1"/>
</dbReference>
<dbReference type="PANTHER" id="PTHR33121">
    <property type="entry name" value="CYCLIC DI-GMP PHOSPHODIESTERASE PDEF"/>
    <property type="match status" value="1"/>
</dbReference>
<evidence type="ECO:0000259" key="1">
    <source>
        <dbReference type="PROSITE" id="PS50883"/>
    </source>
</evidence>
<dbReference type="PROSITE" id="PS50883">
    <property type="entry name" value="EAL"/>
    <property type="match status" value="1"/>
</dbReference>
<proteinExistence type="predicted"/>
<feature type="domain" description="EAL" evidence="1">
    <location>
        <begin position="26"/>
        <end position="279"/>
    </location>
</feature>
<gene>
    <name evidence="2" type="ORF">SIN8267_02101</name>
</gene>
<dbReference type="SUPFAM" id="SSF141868">
    <property type="entry name" value="EAL domain-like"/>
    <property type="match status" value="1"/>
</dbReference>
<dbReference type="InterPro" id="IPR035919">
    <property type="entry name" value="EAL_sf"/>
</dbReference>
<dbReference type="Gene3D" id="3.20.20.450">
    <property type="entry name" value="EAL domain"/>
    <property type="match status" value="1"/>
</dbReference>
<name>A0ABM9AFK8_9GAMM</name>
<dbReference type="CDD" id="cd01948">
    <property type="entry name" value="EAL"/>
    <property type="match status" value="1"/>
</dbReference>
<organism evidence="2 3">
    <name type="scientific">Sinobacterium norvegicum</name>
    <dbReference type="NCBI Taxonomy" id="1641715"/>
    <lineage>
        <taxon>Bacteria</taxon>
        <taxon>Pseudomonadati</taxon>
        <taxon>Pseudomonadota</taxon>
        <taxon>Gammaproteobacteria</taxon>
        <taxon>Cellvibrionales</taxon>
        <taxon>Spongiibacteraceae</taxon>
        <taxon>Sinobacterium</taxon>
    </lineage>
</organism>
<dbReference type="PANTHER" id="PTHR33121:SF76">
    <property type="entry name" value="SIGNALING PROTEIN"/>
    <property type="match status" value="1"/>
</dbReference>
<dbReference type="InterPro" id="IPR050706">
    <property type="entry name" value="Cyclic-di-GMP_PDE-like"/>
</dbReference>
<protein>
    <recommendedName>
        <fullName evidence="1">EAL domain-containing protein</fullName>
    </recommendedName>
</protein>
<sequence length="421" mass="47478">MNHHEELIKQRLIQGRETISATESSESAIQFDGLRYFSRLRDLTVSSRYQPIVSIPHRRVVGYEALLSAHIMSELVSPVTAFNYIASIDHSLLSVDRLSRYIHLLNYPFKTADEWLFLNIGNESINNFKESNNVIDDVINTDIVPADNLVFEILEDQNQDMGCLQEFVQTCKRKNILVAVDDFGAGHSNFDRIWSLAPDIVKLDSSNIWSAQKDPKVRRLLPRMISLLREAGAVVLIEGVETYEQAQIALDTEADLLQGFYFAKPQIDISTVDQQGSIGELIAAADNGVLSTSQADTDKQLSHQFARAAAQVIGGQTLPQAFAGLVDEQYYRAYVLNQEGKQVDSYTLLDDQRIRFKSMRRCEGVNWLKRPYFANAMDSPGHIQICSPYMSLPEGRLTKTVSMAIHLRGQRFVLCLDVADQ</sequence>
<dbReference type="Proteomes" id="UP000838100">
    <property type="component" value="Unassembled WGS sequence"/>
</dbReference>
<reference evidence="2" key="1">
    <citation type="submission" date="2021-12" db="EMBL/GenBank/DDBJ databases">
        <authorList>
            <person name="Rodrigo-Torres L."/>
            <person name="Arahal R. D."/>
            <person name="Lucena T."/>
        </authorList>
    </citation>
    <scope>NUCLEOTIDE SEQUENCE</scope>
    <source>
        <strain evidence="2">CECT 8267</strain>
    </source>
</reference>
<dbReference type="Gene3D" id="3.30.450.20">
    <property type="entry name" value="PAS domain"/>
    <property type="match status" value="1"/>
</dbReference>
<dbReference type="RefSeq" id="WP_237444685.1">
    <property type="nucleotide sequence ID" value="NZ_CAKLPX010000002.1"/>
</dbReference>
<dbReference type="InterPro" id="IPR001633">
    <property type="entry name" value="EAL_dom"/>
</dbReference>